<comment type="caution">
    <text evidence="2">The sequence shown here is derived from an EMBL/GenBank/DDBJ whole genome shotgun (WGS) entry which is preliminary data.</text>
</comment>
<reference evidence="2 3" key="1">
    <citation type="submission" date="2019-01" db="EMBL/GenBank/DDBJ databases">
        <title>Altererythrobacter rhizovicinus sp. nov., isolated from the rhizosphere soil of Haloxylon ammodendron.</title>
        <authorList>
            <person name="Li H.-P."/>
            <person name="Gou J.-Y."/>
            <person name="Yao D."/>
            <person name="Han Q.-Q."/>
            <person name="Shao K.-Z."/>
            <person name="Zhao Q."/>
            <person name="Zhang J.-L."/>
        </authorList>
    </citation>
    <scope>NUCLEOTIDE SEQUENCE [LARGE SCALE GENOMIC DNA]</scope>
    <source>
        <strain evidence="2 3">AY-3R</strain>
    </source>
</reference>
<dbReference type="Pfam" id="PF14014">
    <property type="entry name" value="DUF4230"/>
    <property type="match status" value="1"/>
</dbReference>
<keyword evidence="3" id="KW-1185">Reference proteome</keyword>
<keyword evidence="1" id="KW-0812">Transmembrane</keyword>
<accession>A0A4Q2KLX8</accession>
<proteinExistence type="predicted"/>
<dbReference type="EMBL" id="SDPV01000002">
    <property type="protein sequence ID" value="RXZ64151.1"/>
    <property type="molecule type" value="Genomic_DNA"/>
</dbReference>
<organism evidence="2 3">
    <name type="scientific">Pelagerythrobacter rhizovicinus</name>
    <dbReference type="NCBI Taxonomy" id="2268576"/>
    <lineage>
        <taxon>Bacteria</taxon>
        <taxon>Pseudomonadati</taxon>
        <taxon>Pseudomonadota</taxon>
        <taxon>Alphaproteobacteria</taxon>
        <taxon>Sphingomonadales</taxon>
        <taxon>Erythrobacteraceae</taxon>
        <taxon>Pelagerythrobacter</taxon>
    </lineage>
</organism>
<name>A0A4Q2KLX8_9SPHN</name>
<gene>
    <name evidence="2" type="ORF">ETX26_09515</name>
</gene>
<protein>
    <submittedName>
        <fullName evidence="2">DUF4230 domain-containing protein</fullName>
    </submittedName>
</protein>
<keyword evidence="1" id="KW-0472">Membrane</keyword>
<evidence type="ECO:0000313" key="2">
    <source>
        <dbReference type="EMBL" id="RXZ64151.1"/>
    </source>
</evidence>
<dbReference type="InterPro" id="IPR025324">
    <property type="entry name" value="DUF4230"/>
</dbReference>
<evidence type="ECO:0000256" key="1">
    <source>
        <dbReference type="SAM" id="Phobius"/>
    </source>
</evidence>
<dbReference type="AlphaFoldDB" id="A0A4Q2KLX8"/>
<feature type="transmembrane region" description="Helical" evidence="1">
    <location>
        <begin position="25"/>
        <end position="48"/>
    </location>
</feature>
<dbReference type="OrthoDB" id="7558887at2"/>
<sequence length="233" mass="25925">MANPLKTKRRSGETLGPEVRRERPLALVQAVPWMIVIVLLALAAWLGWRAFVYQEEGDPVGSAMLAFEKQNSLTVFSSRFEVVAESEDTRGVLGVPVLRSRQAMIIPATVEYRVDLSQVGRERIAWDAETQQLTVRLPQLQTTRPNLDEAQARVFQDGVFITRDASRDLSQNNSRQAERKASAFAKNPEVLALARTAAREAVRQNLAIPLQIAGHDRATVQVTFDGEQAPPAR</sequence>
<evidence type="ECO:0000313" key="3">
    <source>
        <dbReference type="Proteomes" id="UP000293623"/>
    </source>
</evidence>
<dbReference type="Proteomes" id="UP000293623">
    <property type="component" value="Unassembled WGS sequence"/>
</dbReference>
<keyword evidence="1" id="KW-1133">Transmembrane helix</keyword>